<accession>A0A934VPP5</accession>
<dbReference type="SMART" id="SM00554">
    <property type="entry name" value="FAS1"/>
    <property type="match status" value="1"/>
</dbReference>
<dbReference type="Proteomes" id="UP000603141">
    <property type="component" value="Unassembled WGS sequence"/>
</dbReference>
<sequence>MKTSIPNHRSICLSAATLALIFSLGANAETVSPPVVGTPPAEWHKSTPASNEKETPAIPESGVNKAQAIDIKPVDKDVEKIMEKSEKPAPELTITEIVKGSEDFTTFVAAIKAAGMQDTLKGDGPFTVFAPTNEAFDALPEGVLETLMNPENKEMLKSLLSYHLLNQKLTAEDIVPGDYKTAEGENLIFAATDDGSITLQGAKVIRTDIMATNGVIHVVDKVLVPPTMTIEPAKENPASTTAAKTAER</sequence>
<feature type="chain" id="PRO_5037634805" evidence="2">
    <location>
        <begin position="29"/>
        <end position="248"/>
    </location>
</feature>
<feature type="signal peptide" evidence="2">
    <location>
        <begin position="1"/>
        <end position="28"/>
    </location>
</feature>
<evidence type="ECO:0000313" key="5">
    <source>
        <dbReference type="Proteomes" id="UP000603141"/>
    </source>
</evidence>
<comment type="caution">
    <text evidence="4">The sequence shown here is derived from an EMBL/GenBank/DDBJ whole genome shotgun (WGS) entry which is preliminary data.</text>
</comment>
<dbReference type="InterPro" id="IPR000782">
    <property type="entry name" value="FAS1_domain"/>
</dbReference>
<evidence type="ECO:0000313" key="4">
    <source>
        <dbReference type="EMBL" id="MBK1881241.1"/>
    </source>
</evidence>
<feature type="domain" description="FAS1" evidence="3">
    <location>
        <begin position="91"/>
        <end position="223"/>
    </location>
</feature>
<name>A0A934VPP5_9BACT</name>
<proteinExistence type="predicted"/>
<reference evidence="4" key="1">
    <citation type="submission" date="2021-01" db="EMBL/GenBank/DDBJ databases">
        <title>Modified the classification status of verrucomicrobia.</title>
        <authorList>
            <person name="Feng X."/>
        </authorList>
    </citation>
    <scope>NUCLEOTIDE SEQUENCE</scope>
    <source>
        <strain evidence="4">KCTC 22041</strain>
    </source>
</reference>
<dbReference type="Pfam" id="PF02469">
    <property type="entry name" value="Fasciclin"/>
    <property type="match status" value="1"/>
</dbReference>
<dbReference type="PROSITE" id="PS50213">
    <property type="entry name" value="FAS1"/>
    <property type="match status" value="1"/>
</dbReference>
<dbReference type="EMBL" id="JAENIJ010000003">
    <property type="protein sequence ID" value="MBK1881241.1"/>
    <property type="molecule type" value="Genomic_DNA"/>
</dbReference>
<dbReference type="PANTHER" id="PTHR10900:SF77">
    <property type="entry name" value="FI19380P1"/>
    <property type="match status" value="1"/>
</dbReference>
<protein>
    <submittedName>
        <fullName evidence="4">Fasciclin domain-containing protein</fullName>
    </submittedName>
</protein>
<evidence type="ECO:0000256" key="2">
    <source>
        <dbReference type="SAM" id="SignalP"/>
    </source>
</evidence>
<evidence type="ECO:0000259" key="3">
    <source>
        <dbReference type="PROSITE" id="PS50213"/>
    </source>
</evidence>
<dbReference type="PANTHER" id="PTHR10900">
    <property type="entry name" value="PERIOSTIN-RELATED"/>
    <property type="match status" value="1"/>
</dbReference>
<dbReference type="InterPro" id="IPR050904">
    <property type="entry name" value="Adhesion/Biosynth-related"/>
</dbReference>
<dbReference type="SUPFAM" id="SSF82153">
    <property type="entry name" value="FAS1 domain"/>
    <property type="match status" value="1"/>
</dbReference>
<dbReference type="FunFam" id="2.30.180.10:FF:000014">
    <property type="entry name" value="Stabilin 1"/>
    <property type="match status" value="1"/>
</dbReference>
<keyword evidence="2" id="KW-0732">Signal</keyword>
<organism evidence="4 5">
    <name type="scientific">Luteolibacter pohnpeiensis</name>
    <dbReference type="NCBI Taxonomy" id="454153"/>
    <lineage>
        <taxon>Bacteria</taxon>
        <taxon>Pseudomonadati</taxon>
        <taxon>Verrucomicrobiota</taxon>
        <taxon>Verrucomicrobiia</taxon>
        <taxon>Verrucomicrobiales</taxon>
        <taxon>Verrucomicrobiaceae</taxon>
        <taxon>Luteolibacter</taxon>
    </lineage>
</organism>
<dbReference type="InterPro" id="IPR036378">
    <property type="entry name" value="FAS1_dom_sf"/>
</dbReference>
<keyword evidence="5" id="KW-1185">Reference proteome</keyword>
<gene>
    <name evidence="4" type="ORF">JIN85_02375</name>
</gene>
<feature type="region of interest" description="Disordered" evidence="1">
    <location>
        <begin position="39"/>
        <end position="58"/>
    </location>
</feature>
<dbReference type="GO" id="GO:0005615">
    <property type="term" value="C:extracellular space"/>
    <property type="evidence" value="ECO:0007669"/>
    <property type="project" value="TreeGrafter"/>
</dbReference>
<dbReference type="Gene3D" id="2.30.180.10">
    <property type="entry name" value="FAS1 domain"/>
    <property type="match status" value="1"/>
</dbReference>
<evidence type="ECO:0000256" key="1">
    <source>
        <dbReference type="SAM" id="MobiDB-lite"/>
    </source>
</evidence>
<dbReference type="AlphaFoldDB" id="A0A934VPP5"/>
<dbReference type="RefSeq" id="WP_200267269.1">
    <property type="nucleotide sequence ID" value="NZ_JAENIJ010000003.1"/>
</dbReference>